<dbReference type="SMART" id="SM01374">
    <property type="entry name" value="Ribosomal_L14"/>
    <property type="match status" value="1"/>
</dbReference>
<evidence type="ECO:0000313" key="6">
    <source>
        <dbReference type="EMBL" id="CAE7725741.1"/>
    </source>
</evidence>
<proteinExistence type="inferred from homology"/>
<reference evidence="6" key="1">
    <citation type="submission" date="2021-02" db="EMBL/GenBank/DDBJ databases">
        <authorList>
            <person name="Dougan E. K."/>
            <person name="Rhodes N."/>
            <person name="Thang M."/>
            <person name="Chan C."/>
        </authorList>
    </citation>
    <scope>NUCLEOTIDE SEQUENCE</scope>
</reference>
<dbReference type="InterPro" id="IPR036853">
    <property type="entry name" value="Ribosomal_uL14_sf"/>
</dbReference>
<dbReference type="PANTHER" id="PTHR11761:SF3">
    <property type="entry name" value="LARGE RIBOSOMAL SUBUNIT PROTEIN UL14M"/>
    <property type="match status" value="1"/>
</dbReference>
<organism evidence="6 7">
    <name type="scientific">Symbiodinium necroappetens</name>
    <dbReference type="NCBI Taxonomy" id="1628268"/>
    <lineage>
        <taxon>Eukaryota</taxon>
        <taxon>Sar</taxon>
        <taxon>Alveolata</taxon>
        <taxon>Dinophyceae</taxon>
        <taxon>Suessiales</taxon>
        <taxon>Symbiodiniaceae</taxon>
        <taxon>Symbiodinium</taxon>
    </lineage>
</organism>
<dbReference type="InterPro" id="IPR000218">
    <property type="entry name" value="Ribosomal_uL14"/>
</dbReference>
<evidence type="ECO:0000313" key="7">
    <source>
        <dbReference type="Proteomes" id="UP000601435"/>
    </source>
</evidence>
<dbReference type="Proteomes" id="UP000601435">
    <property type="component" value="Unassembled WGS sequence"/>
</dbReference>
<evidence type="ECO:0000256" key="1">
    <source>
        <dbReference type="ARBA" id="ARBA00010745"/>
    </source>
</evidence>
<name>A0A812XA56_9DINO</name>
<dbReference type="SUPFAM" id="SSF50193">
    <property type="entry name" value="Ribosomal protein L14"/>
    <property type="match status" value="1"/>
</dbReference>
<evidence type="ECO:0000256" key="2">
    <source>
        <dbReference type="ARBA" id="ARBA00022980"/>
    </source>
</evidence>
<protein>
    <submittedName>
        <fullName evidence="6">RplN protein</fullName>
    </submittedName>
</protein>
<evidence type="ECO:0000256" key="5">
    <source>
        <dbReference type="SAM" id="MobiDB-lite"/>
    </source>
</evidence>
<dbReference type="GO" id="GO:0003735">
    <property type="term" value="F:structural constituent of ribosome"/>
    <property type="evidence" value="ECO:0007669"/>
    <property type="project" value="InterPro"/>
</dbReference>
<dbReference type="HAMAP" id="MF_01367">
    <property type="entry name" value="Ribosomal_uL14"/>
    <property type="match status" value="1"/>
</dbReference>
<keyword evidence="3 4" id="KW-0687">Ribonucleoprotein</keyword>
<dbReference type="GO" id="GO:0006412">
    <property type="term" value="P:translation"/>
    <property type="evidence" value="ECO:0007669"/>
    <property type="project" value="InterPro"/>
</dbReference>
<keyword evidence="2 4" id="KW-0689">Ribosomal protein</keyword>
<keyword evidence="7" id="KW-1185">Reference proteome</keyword>
<dbReference type="GO" id="GO:0005762">
    <property type="term" value="C:mitochondrial large ribosomal subunit"/>
    <property type="evidence" value="ECO:0007669"/>
    <property type="project" value="TreeGrafter"/>
</dbReference>
<dbReference type="AlphaFoldDB" id="A0A812XA56"/>
<dbReference type="GO" id="GO:0070180">
    <property type="term" value="F:large ribosomal subunit rRNA binding"/>
    <property type="evidence" value="ECO:0007669"/>
    <property type="project" value="TreeGrafter"/>
</dbReference>
<evidence type="ECO:0000256" key="3">
    <source>
        <dbReference type="ARBA" id="ARBA00023274"/>
    </source>
</evidence>
<dbReference type="OrthoDB" id="444943at2759"/>
<feature type="non-terminal residue" evidence="6">
    <location>
        <position position="390"/>
    </location>
</feature>
<sequence>CGRFQVVHVKPYLQPGTTVALRCLHDGRCLLIYPGAPQALLLEKENHTQSHTQKGTSFWGGLGGLGGLFGGGISSFDPTGEIKRAAEEEARRQQEEAEERAGQEALRGTIGRSAPRTVDNFPDSWTYERFTVIDAGCHNSLHNRYLKMDGPRMLVSSPMAPDAYPSGWTWEGFTVIPAGHGQFVFHNSLHNRMVRMTTDKADSSRHMSPQALLAIRNDLPSNWVWERFTVVDAGNGQVAFHNTAHNRFIQRTCHPVGPGSAFASYLVPNPLRQPPKSVRRLTEVRCADNTGIIKACIIGLGRNKWGTGKIGDRIRVSVRDKHEWYKGEQLPKGIIARTRKERNRKDGSYIKFSENSFVCISKNKAKGTKIKGPLCYEIQNNCKSLARWIF</sequence>
<dbReference type="CDD" id="cd00257">
    <property type="entry name" value="beta-trefoil_FSCN-like"/>
    <property type="match status" value="1"/>
</dbReference>
<dbReference type="Pfam" id="PF00238">
    <property type="entry name" value="Ribosomal_L14"/>
    <property type="match status" value="1"/>
</dbReference>
<comment type="similarity">
    <text evidence="1 4">Belongs to the universal ribosomal protein uL14 family.</text>
</comment>
<dbReference type="Gene3D" id="2.40.150.20">
    <property type="entry name" value="Ribosomal protein L14"/>
    <property type="match status" value="1"/>
</dbReference>
<gene>
    <name evidence="6" type="primary">rplN</name>
    <name evidence="6" type="ORF">SNEC2469_LOCUS20949</name>
</gene>
<dbReference type="Gene3D" id="2.80.10.50">
    <property type="match status" value="1"/>
</dbReference>
<evidence type="ECO:0000256" key="4">
    <source>
        <dbReference type="RuleBase" id="RU003949"/>
    </source>
</evidence>
<comment type="caution">
    <text evidence="6">The sequence shown here is derived from an EMBL/GenBank/DDBJ whole genome shotgun (WGS) entry which is preliminary data.</text>
</comment>
<feature type="compositionally biased region" description="Basic and acidic residues" evidence="5">
    <location>
        <begin position="86"/>
        <end position="102"/>
    </location>
</feature>
<accession>A0A812XA56</accession>
<dbReference type="CDD" id="cd00337">
    <property type="entry name" value="Ribosomal_uL14"/>
    <property type="match status" value="1"/>
</dbReference>
<feature type="region of interest" description="Disordered" evidence="5">
    <location>
        <begin position="86"/>
        <end position="113"/>
    </location>
</feature>
<dbReference type="PANTHER" id="PTHR11761">
    <property type="entry name" value="50S/60S RIBOSOMAL PROTEIN L14/L23"/>
    <property type="match status" value="1"/>
</dbReference>
<dbReference type="EMBL" id="CAJNJA010036871">
    <property type="protein sequence ID" value="CAE7725741.1"/>
    <property type="molecule type" value="Genomic_DNA"/>
</dbReference>